<reference evidence="1" key="1">
    <citation type="journal article" date="2020" name="mSystems">
        <title>Genome- and Community-Level Interaction Insights into Carbon Utilization and Element Cycling Functions of Hydrothermarchaeota in Hydrothermal Sediment.</title>
        <authorList>
            <person name="Zhou Z."/>
            <person name="Liu Y."/>
            <person name="Xu W."/>
            <person name="Pan J."/>
            <person name="Luo Z.H."/>
            <person name="Li M."/>
        </authorList>
    </citation>
    <scope>NUCLEOTIDE SEQUENCE [LARGE SCALE GENOMIC DNA]</scope>
    <source>
        <strain evidence="1">SpSt-479</strain>
    </source>
</reference>
<dbReference type="InterPro" id="IPR036584">
    <property type="entry name" value="FliS_sf"/>
</dbReference>
<keyword evidence="1" id="KW-0282">Flagellum</keyword>
<dbReference type="EMBL" id="DSUJ01000008">
    <property type="protein sequence ID" value="HFI90384.1"/>
    <property type="molecule type" value="Genomic_DNA"/>
</dbReference>
<evidence type="ECO:0000313" key="1">
    <source>
        <dbReference type="EMBL" id="HFI90384.1"/>
    </source>
</evidence>
<dbReference type="GO" id="GO:0044780">
    <property type="term" value="P:bacterial-type flagellum assembly"/>
    <property type="evidence" value="ECO:0007669"/>
    <property type="project" value="InterPro"/>
</dbReference>
<proteinExistence type="predicted"/>
<keyword evidence="1" id="KW-0966">Cell projection</keyword>
<accession>A0A7V2ZI10</accession>
<dbReference type="AlphaFoldDB" id="A0A7V2ZI10"/>
<sequence>MQNTATYRTNKLNTYLANEILNSSPEKLLIKVFDFAIVNCQKKDIIKTNDAIQQLINALRFDNEEISSISTGLLRLYQFCQDQMRKHNYDLVKEILSQLRETWIDVFNQVKSNGV</sequence>
<gene>
    <name evidence="1" type="ORF">ENS31_02510</name>
</gene>
<protein>
    <submittedName>
        <fullName evidence="1">Flagellar protein FliS</fullName>
    </submittedName>
</protein>
<name>A0A7V2ZI10_9BACT</name>
<dbReference type="RefSeq" id="WP_304147882.1">
    <property type="nucleotide sequence ID" value="NZ_JAOAIE010000124.1"/>
</dbReference>
<keyword evidence="1" id="KW-0969">Cilium</keyword>
<comment type="caution">
    <text evidence="1">The sequence shown here is derived from an EMBL/GenBank/DDBJ whole genome shotgun (WGS) entry which is preliminary data.</text>
</comment>
<organism evidence="1">
    <name type="scientific">Ignavibacterium album</name>
    <dbReference type="NCBI Taxonomy" id="591197"/>
    <lineage>
        <taxon>Bacteria</taxon>
        <taxon>Pseudomonadati</taxon>
        <taxon>Ignavibacteriota</taxon>
        <taxon>Ignavibacteria</taxon>
        <taxon>Ignavibacteriales</taxon>
        <taxon>Ignavibacteriaceae</taxon>
        <taxon>Ignavibacterium</taxon>
    </lineage>
</organism>
<dbReference type="SUPFAM" id="SSF101116">
    <property type="entry name" value="Flagellar export chaperone FliS"/>
    <property type="match status" value="1"/>
</dbReference>
<dbReference type="Gene3D" id="1.20.120.340">
    <property type="entry name" value="Flagellar protein FliS"/>
    <property type="match status" value="1"/>
</dbReference>